<dbReference type="InterPro" id="IPR044742">
    <property type="entry name" value="DEAD/DEAH_RhlB"/>
</dbReference>
<dbReference type="GO" id="GO:0016787">
    <property type="term" value="F:hydrolase activity"/>
    <property type="evidence" value="ECO:0007669"/>
    <property type="project" value="UniProtKB-KW"/>
</dbReference>
<accession>A0AAX1NEE3</accession>
<keyword evidence="4" id="KW-0067">ATP-binding</keyword>
<sequence>MENITLDNIKKNLGISEFNKIQVESMEKAKSHNELILLAPTGTGKTLGYLLPILNKINPDVEGVQALILVPSRELALQIEKVFKSIGSKFKINCCYGGHAFQIEQKNLSQPPQVLVGTPGRIASHIEEETFDYSTVESIVFDEFDKALEFGFLKDMEYIYTSLRSIEFKMLTSATDLAEYPEFLRLNQPQKLNHLTAQIPKPLTVLQTEVKSKEKLTQLLKLIYHLKAERMIIFCNHRAAVERISSFFKEEELEHQMFHGGMEQIDRERALVKFRNDTSLILITTDLAARGLDIPMIQHVIHYQLPPKEDAFIHRNGRTARMNETGNAYMLLADDDEIPEYVNTYPRHFDIPQDAPKPAPTQWETIYVSAGKKNKINKIDLVGLFIKKGNLDKNDIGLIEVKDFISFIAVKKSKAALVAKRLNKERVKKIKVKVDIAQ</sequence>
<evidence type="ECO:0000259" key="7">
    <source>
        <dbReference type="PROSITE" id="PS51194"/>
    </source>
</evidence>
<dbReference type="PANTHER" id="PTHR47959">
    <property type="entry name" value="ATP-DEPENDENT RNA HELICASE RHLE-RELATED"/>
    <property type="match status" value="1"/>
</dbReference>
<dbReference type="InterPro" id="IPR005580">
    <property type="entry name" value="DbpA/CsdA_RNA-bd_dom"/>
</dbReference>
<keyword evidence="3 8" id="KW-0347">Helicase</keyword>
<dbReference type="Pfam" id="PF03880">
    <property type="entry name" value="DbpA"/>
    <property type="match status" value="1"/>
</dbReference>
<dbReference type="Pfam" id="PF00271">
    <property type="entry name" value="Helicase_C"/>
    <property type="match status" value="1"/>
</dbReference>
<dbReference type="AlphaFoldDB" id="A0AAX1NEE3"/>
<evidence type="ECO:0000259" key="6">
    <source>
        <dbReference type="PROSITE" id="PS51192"/>
    </source>
</evidence>
<proteinExistence type="inferred from homology"/>
<dbReference type="CDD" id="cd18787">
    <property type="entry name" value="SF2_C_DEAD"/>
    <property type="match status" value="1"/>
</dbReference>
<evidence type="ECO:0000256" key="3">
    <source>
        <dbReference type="ARBA" id="ARBA00022806"/>
    </source>
</evidence>
<dbReference type="GO" id="GO:0003676">
    <property type="term" value="F:nucleic acid binding"/>
    <property type="evidence" value="ECO:0007669"/>
    <property type="project" value="InterPro"/>
</dbReference>
<dbReference type="CDD" id="cd12252">
    <property type="entry name" value="RRM_DbpA"/>
    <property type="match status" value="1"/>
</dbReference>
<dbReference type="InterPro" id="IPR014001">
    <property type="entry name" value="Helicase_ATP-bd"/>
</dbReference>
<dbReference type="CDD" id="cd00268">
    <property type="entry name" value="DEADc"/>
    <property type="match status" value="1"/>
</dbReference>
<dbReference type="SMART" id="SM00490">
    <property type="entry name" value="HELICc"/>
    <property type="match status" value="1"/>
</dbReference>
<evidence type="ECO:0000256" key="4">
    <source>
        <dbReference type="ARBA" id="ARBA00022840"/>
    </source>
</evidence>
<keyword evidence="9" id="KW-1185">Reference proteome</keyword>
<gene>
    <name evidence="8" type="ORF">KMW28_21110</name>
</gene>
<dbReference type="RefSeq" id="WP_169662376.1">
    <property type="nucleotide sequence ID" value="NZ_CP076133.1"/>
</dbReference>
<dbReference type="PANTHER" id="PTHR47959:SF1">
    <property type="entry name" value="ATP-DEPENDENT RNA HELICASE DBPA"/>
    <property type="match status" value="1"/>
</dbReference>
<dbReference type="InterPro" id="IPR001650">
    <property type="entry name" value="Helicase_C-like"/>
</dbReference>
<dbReference type="InterPro" id="IPR012677">
    <property type="entry name" value="Nucleotide-bd_a/b_plait_sf"/>
</dbReference>
<dbReference type="SMART" id="SM00487">
    <property type="entry name" value="DEXDc"/>
    <property type="match status" value="1"/>
</dbReference>
<evidence type="ECO:0000256" key="5">
    <source>
        <dbReference type="ARBA" id="ARBA00038437"/>
    </source>
</evidence>
<comment type="similarity">
    <text evidence="5">Belongs to the DEAD box helicase family.</text>
</comment>
<reference evidence="8 9" key="1">
    <citation type="submission" date="2021-05" db="EMBL/GenBank/DDBJ databases">
        <title>Comparative genomic studies on the polysaccharide-degrading batcterial strains of the Flammeovirga genus.</title>
        <authorList>
            <person name="Zewei F."/>
            <person name="Zheng Z."/>
            <person name="Yu L."/>
            <person name="Ruyue G."/>
            <person name="Yanhong M."/>
            <person name="Yuanyuan C."/>
            <person name="Jingyan G."/>
            <person name="Wenjun H."/>
        </authorList>
    </citation>
    <scope>NUCLEOTIDE SEQUENCE [LARGE SCALE GENOMIC DNA]</scope>
    <source>
        <strain evidence="8 9">NBRC:100898</strain>
    </source>
</reference>
<dbReference type="InterPro" id="IPR027417">
    <property type="entry name" value="P-loop_NTPase"/>
</dbReference>
<keyword evidence="1" id="KW-0547">Nucleotide-binding</keyword>
<keyword evidence="2" id="KW-0378">Hydrolase</keyword>
<name>A0AAX1NEE3_9BACT</name>
<dbReference type="KEGG" id="fya:KMW28_21110"/>
<dbReference type="PROSITE" id="PS51192">
    <property type="entry name" value="HELICASE_ATP_BIND_1"/>
    <property type="match status" value="1"/>
</dbReference>
<dbReference type="SUPFAM" id="SSF52540">
    <property type="entry name" value="P-loop containing nucleoside triphosphate hydrolases"/>
    <property type="match status" value="1"/>
</dbReference>
<evidence type="ECO:0000313" key="8">
    <source>
        <dbReference type="EMBL" id="QWG04925.1"/>
    </source>
</evidence>
<dbReference type="GO" id="GO:0003724">
    <property type="term" value="F:RNA helicase activity"/>
    <property type="evidence" value="ECO:0007669"/>
    <property type="project" value="TreeGrafter"/>
</dbReference>
<evidence type="ECO:0000313" key="9">
    <source>
        <dbReference type="Proteomes" id="UP000678679"/>
    </source>
</evidence>
<organism evidence="8 9">
    <name type="scientific">Flammeovirga yaeyamensis</name>
    <dbReference type="NCBI Taxonomy" id="367791"/>
    <lineage>
        <taxon>Bacteria</taxon>
        <taxon>Pseudomonadati</taxon>
        <taxon>Bacteroidota</taxon>
        <taxon>Cytophagia</taxon>
        <taxon>Cytophagales</taxon>
        <taxon>Flammeovirgaceae</taxon>
        <taxon>Flammeovirga</taxon>
    </lineage>
</organism>
<dbReference type="InterPro" id="IPR050079">
    <property type="entry name" value="DEAD_box_RNA_helicase"/>
</dbReference>
<evidence type="ECO:0000256" key="1">
    <source>
        <dbReference type="ARBA" id="ARBA00022741"/>
    </source>
</evidence>
<feature type="domain" description="Helicase C-terminal" evidence="7">
    <location>
        <begin position="218"/>
        <end position="367"/>
    </location>
</feature>
<dbReference type="PROSITE" id="PS51194">
    <property type="entry name" value="HELICASE_CTER"/>
    <property type="match status" value="1"/>
</dbReference>
<evidence type="ECO:0000256" key="2">
    <source>
        <dbReference type="ARBA" id="ARBA00022801"/>
    </source>
</evidence>
<dbReference type="EMBL" id="CP076133">
    <property type="protein sequence ID" value="QWG04925.1"/>
    <property type="molecule type" value="Genomic_DNA"/>
</dbReference>
<feature type="domain" description="Helicase ATP-binding" evidence="6">
    <location>
        <begin position="26"/>
        <end position="194"/>
    </location>
</feature>
<dbReference type="Gene3D" id="3.40.50.300">
    <property type="entry name" value="P-loop containing nucleotide triphosphate hydrolases"/>
    <property type="match status" value="2"/>
</dbReference>
<protein>
    <submittedName>
        <fullName evidence="8">DEAD/DEAH box helicase</fullName>
    </submittedName>
</protein>
<dbReference type="Proteomes" id="UP000678679">
    <property type="component" value="Chromosome 2"/>
</dbReference>
<dbReference type="Gene3D" id="3.30.70.330">
    <property type="match status" value="1"/>
</dbReference>
<dbReference type="GO" id="GO:0005829">
    <property type="term" value="C:cytosol"/>
    <property type="evidence" value="ECO:0007669"/>
    <property type="project" value="TreeGrafter"/>
</dbReference>
<dbReference type="Pfam" id="PF00270">
    <property type="entry name" value="DEAD"/>
    <property type="match status" value="1"/>
</dbReference>
<dbReference type="GO" id="GO:0005524">
    <property type="term" value="F:ATP binding"/>
    <property type="evidence" value="ECO:0007669"/>
    <property type="project" value="UniProtKB-KW"/>
</dbReference>
<dbReference type="InterPro" id="IPR011545">
    <property type="entry name" value="DEAD/DEAH_box_helicase_dom"/>
</dbReference>